<protein>
    <submittedName>
        <fullName evidence="1">Uncharacterized protein</fullName>
    </submittedName>
</protein>
<gene>
    <name evidence="1" type="ORF">JCM19231_1284</name>
</gene>
<comment type="caution">
    <text evidence="1">The sequence shown here is derived from an EMBL/GenBank/DDBJ whole genome shotgun (WGS) entry which is preliminary data.</text>
</comment>
<reference evidence="1 2" key="1">
    <citation type="submission" date="2015-01" db="EMBL/GenBank/DDBJ databases">
        <title>Vibrio sp. C1 JCM 19231 whole genome shotgun sequence.</title>
        <authorList>
            <person name="Sawabe T."/>
            <person name="Meirelles P."/>
            <person name="Feng G."/>
            <person name="Sayaka M."/>
            <person name="Hattori M."/>
            <person name="Ohkuma M."/>
        </authorList>
    </citation>
    <scope>NUCLEOTIDE SEQUENCE [LARGE SCALE GENOMIC DNA]</scope>
    <source>
        <strain evidence="2">JCM 19231</strain>
    </source>
</reference>
<sequence length="57" mass="6402">MQQHLATMPSLSIRWLRLILKQATKDKAVRNYIDVISLLIGNQTFQSVKSGALVFTG</sequence>
<proteinExistence type="predicted"/>
<evidence type="ECO:0000313" key="1">
    <source>
        <dbReference type="EMBL" id="GAM56950.1"/>
    </source>
</evidence>
<accession>A0A0B8NQV8</accession>
<dbReference type="EMBL" id="BBRZ01000041">
    <property type="protein sequence ID" value="GAM56950.1"/>
    <property type="molecule type" value="Genomic_DNA"/>
</dbReference>
<organism evidence="1 2">
    <name type="scientific">Vibrio ishigakensis</name>
    <dbReference type="NCBI Taxonomy" id="1481914"/>
    <lineage>
        <taxon>Bacteria</taxon>
        <taxon>Pseudomonadati</taxon>
        <taxon>Pseudomonadota</taxon>
        <taxon>Gammaproteobacteria</taxon>
        <taxon>Vibrionales</taxon>
        <taxon>Vibrionaceae</taxon>
        <taxon>Vibrio</taxon>
    </lineage>
</organism>
<evidence type="ECO:0000313" key="2">
    <source>
        <dbReference type="Proteomes" id="UP000031671"/>
    </source>
</evidence>
<reference evidence="1 2" key="2">
    <citation type="submission" date="2015-01" db="EMBL/GenBank/DDBJ databases">
        <authorList>
            <consortium name="NBRP consortium"/>
            <person name="Sawabe T."/>
            <person name="Meirelles P."/>
            <person name="Feng G."/>
            <person name="Sayaka M."/>
            <person name="Hattori M."/>
            <person name="Ohkuma M."/>
        </authorList>
    </citation>
    <scope>NUCLEOTIDE SEQUENCE [LARGE SCALE GENOMIC DNA]</scope>
    <source>
        <strain evidence="2">JCM 19231</strain>
    </source>
</reference>
<keyword evidence="2" id="KW-1185">Reference proteome</keyword>
<dbReference type="Proteomes" id="UP000031671">
    <property type="component" value="Unassembled WGS sequence"/>
</dbReference>
<dbReference type="AlphaFoldDB" id="A0A0B8NQV8"/>
<name>A0A0B8NQV8_9VIBR</name>